<name>A0ABW5BYR8_9BACI</name>
<keyword evidence="5" id="KW-1185">Reference proteome</keyword>
<dbReference type="CDD" id="cd07249">
    <property type="entry name" value="MMCE"/>
    <property type="match status" value="1"/>
</dbReference>
<dbReference type="SUPFAM" id="SSF54593">
    <property type="entry name" value="Glyoxalase/Bleomycin resistance protein/Dihydroxybiphenyl dioxygenase"/>
    <property type="match status" value="1"/>
</dbReference>
<protein>
    <submittedName>
        <fullName evidence="4">Methylmalonyl-CoA epimerase</fullName>
        <ecNumber evidence="4">5.1.99.1</ecNumber>
    </submittedName>
</protein>
<dbReference type="EC" id="5.1.99.1" evidence="4"/>
<organism evidence="4 5">
    <name type="scientific">Metabacillus endolithicus</name>
    <dbReference type="NCBI Taxonomy" id="1535204"/>
    <lineage>
        <taxon>Bacteria</taxon>
        <taxon>Bacillati</taxon>
        <taxon>Bacillota</taxon>
        <taxon>Bacilli</taxon>
        <taxon>Bacillales</taxon>
        <taxon>Bacillaceae</taxon>
        <taxon>Metabacillus</taxon>
    </lineage>
</organism>
<dbReference type="InterPro" id="IPR037523">
    <property type="entry name" value="VOC_core"/>
</dbReference>
<evidence type="ECO:0000313" key="4">
    <source>
        <dbReference type="EMBL" id="MFD2214114.1"/>
    </source>
</evidence>
<dbReference type="Gene3D" id="3.10.180.10">
    <property type="entry name" value="2,3-Dihydroxybiphenyl 1,2-Dioxygenase, domain 1"/>
    <property type="match status" value="1"/>
</dbReference>
<reference evidence="5" key="1">
    <citation type="journal article" date="2019" name="Int. J. Syst. Evol. Microbiol.">
        <title>The Global Catalogue of Microorganisms (GCM) 10K type strain sequencing project: providing services to taxonomists for standard genome sequencing and annotation.</title>
        <authorList>
            <consortium name="The Broad Institute Genomics Platform"/>
            <consortium name="The Broad Institute Genome Sequencing Center for Infectious Disease"/>
            <person name="Wu L."/>
            <person name="Ma J."/>
        </authorList>
    </citation>
    <scope>NUCLEOTIDE SEQUENCE [LARGE SCALE GENOMIC DNA]</scope>
    <source>
        <strain evidence="5">CGMCC 1.15474</strain>
    </source>
</reference>
<dbReference type="Proteomes" id="UP001597318">
    <property type="component" value="Unassembled WGS sequence"/>
</dbReference>
<dbReference type="PROSITE" id="PS51819">
    <property type="entry name" value="VOC"/>
    <property type="match status" value="1"/>
</dbReference>
<comment type="caution">
    <text evidence="4">The sequence shown here is derived from an EMBL/GenBank/DDBJ whole genome shotgun (WGS) entry which is preliminary data.</text>
</comment>
<dbReference type="EMBL" id="JBHUIK010000002">
    <property type="protein sequence ID" value="MFD2214114.1"/>
    <property type="molecule type" value="Genomic_DNA"/>
</dbReference>
<dbReference type="PANTHER" id="PTHR43048">
    <property type="entry name" value="METHYLMALONYL-COA EPIMERASE"/>
    <property type="match status" value="1"/>
</dbReference>
<dbReference type="InterPro" id="IPR051785">
    <property type="entry name" value="MMCE/EMCE_epimerase"/>
</dbReference>
<keyword evidence="2" id="KW-0479">Metal-binding</keyword>
<dbReference type="InterPro" id="IPR029068">
    <property type="entry name" value="Glyas_Bleomycin-R_OHBP_Dase"/>
</dbReference>
<evidence type="ECO:0000256" key="1">
    <source>
        <dbReference type="ARBA" id="ARBA00009308"/>
    </source>
</evidence>
<dbReference type="Pfam" id="PF13669">
    <property type="entry name" value="Glyoxalase_4"/>
    <property type="match status" value="1"/>
</dbReference>
<dbReference type="NCBIfam" id="TIGR03081">
    <property type="entry name" value="metmalonyl_epim"/>
    <property type="match status" value="1"/>
</dbReference>
<proteinExistence type="inferred from homology"/>
<sequence>MLINKVDHIGIAVHSIEDALTFYKDVLQLQLLGVEEVSTQQVKVAFLKAGETKIELLEPMSDESAISKFLSKKGEGIHHVALGVDDISARLKELKEKGIPLIDENVRSGAANSNIAFIHPSAGNRVLVELCEKKRGESNES</sequence>
<accession>A0ABW5BYR8</accession>
<dbReference type="InterPro" id="IPR017515">
    <property type="entry name" value="MeMalonyl-CoA_epimerase"/>
</dbReference>
<dbReference type="GO" id="GO:0004493">
    <property type="term" value="F:methylmalonyl-CoA epimerase activity"/>
    <property type="evidence" value="ECO:0007669"/>
    <property type="project" value="UniProtKB-EC"/>
</dbReference>
<dbReference type="PANTHER" id="PTHR43048:SF3">
    <property type="entry name" value="METHYLMALONYL-COA EPIMERASE, MITOCHONDRIAL"/>
    <property type="match status" value="1"/>
</dbReference>
<feature type="domain" description="VOC" evidence="3">
    <location>
        <begin position="5"/>
        <end position="133"/>
    </location>
</feature>
<dbReference type="RefSeq" id="WP_247344242.1">
    <property type="nucleotide sequence ID" value="NZ_CP095550.1"/>
</dbReference>
<gene>
    <name evidence="4" type="primary">mce</name>
    <name evidence="4" type="ORF">ACFSKK_10515</name>
</gene>
<evidence type="ECO:0000259" key="3">
    <source>
        <dbReference type="PROSITE" id="PS51819"/>
    </source>
</evidence>
<comment type="similarity">
    <text evidence="1">Belongs to the methylmalonyl-CoA epimerase family.</text>
</comment>
<keyword evidence="4" id="KW-0413">Isomerase</keyword>
<evidence type="ECO:0000313" key="5">
    <source>
        <dbReference type="Proteomes" id="UP001597318"/>
    </source>
</evidence>
<evidence type="ECO:0000256" key="2">
    <source>
        <dbReference type="ARBA" id="ARBA00022723"/>
    </source>
</evidence>